<dbReference type="EMBL" id="BAAANN010000017">
    <property type="protein sequence ID" value="GAA1966648.1"/>
    <property type="molecule type" value="Genomic_DNA"/>
</dbReference>
<reference evidence="8 9" key="1">
    <citation type="journal article" date="2019" name="Int. J. Syst. Evol. Microbiol.">
        <title>The Global Catalogue of Microorganisms (GCM) 10K type strain sequencing project: providing services to taxonomists for standard genome sequencing and annotation.</title>
        <authorList>
            <consortium name="The Broad Institute Genomics Platform"/>
            <consortium name="The Broad Institute Genome Sequencing Center for Infectious Disease"/>
            <person name="Wu L."/>
            <person name="Ma J."/>
        </authorList>
    </citation>
    <scope>NUCLEOTIDE SEQUENCE [LARGE SCALE GENOMIC DNA]</scope>
    <source>
        <strain evidence="8 9">JCM 14545</strain>
    </source>
</reference>
<keyword evidence="2" id="KW-0805">Transcription regulation</keyword>
<feature type="domain" description="Response regulatory" evidence="7">
    <location>
        <begin position="4"/>
        <end position="122"/>
    </location>
</feature>
<proteinExistence type="predicted"/>
<gene>
    <name evidence="8" type="ORF">GCM10009754_43930</name>
</gene>
<evidence type="ECO:0000313" key="8">
    <source>
        <dbReference type="EMBL" id="GAA1966648.1"/>
    </source>
</evidence>
<dbReference type="PANTHER" id="PTHR43214">
    <property type="entry name" value="TWO-COMPONENT RESPONSE REGULATOR"/>
    <property type="match status" value="1"/>
</dbReference>
<feature type="domain" description="HTH luxR-type" evidence="6">
    <location>
        <begin position="148"/>
        <end position="213"/>
    </location>
</feature>
<dbReference type="CDD" id="cd17535">
    <property type="entry name" value="REC_NarL-like"/>
    <property type="match status" value="1"/>
</dbReference>
<dbReference type="InterPro" id="IPR039420">
    <property type="entry name" value="WalR-like"/>
</dbReference>
<dbReference type="SUPFAM" id="SSF46894">
    <property type="entry name" value="C-terminal effector domain of the bipartite response regulators"/>
    <property type="match status" value="1"/>
</dbReference>
<keyword evidence="3" id="KW-0238">DNA-binding</keyword>
<dbReference type="InterPro" id="IPR016032">
    <property type="entry name" value="Sig_transdc_resp-reg_C-effctor"/>
</dbReference>
<evidence type="ECO:0000259" key="6">
    <source>
        <dbReference type="PROSITE" id="PS50043"/>
    </source>
</evidence>
<comment type="caution">
    <text evidence="8">The sequence shown here is derived from an EMBL/GenBank/DDBJ whole genome shotgun (WGS) entry which is preliminary data.</text>
</comment>
<dbReference type="InterPro" id="IPR058245">
    <property type="entry name" value="NreC/VraR/RcsB-like_REC"/>
</dbReference>
<evidence type="ECO:0000256" key="1">
    <source>
        <dbReference type="ARBA" id="ARBA00022553"/>
    </source>
</evidence>
<dbReference type="Pfam" id="PF00072">
    <property type="entry name" value="Response_reg"/>
    <property type="match status" value="1"/>
</dbReference>
<keyword evidence="1 5" id="KW-0597">Phosphoprotein</keyword>
<dbReference type="SMART" id="SM00421">
    <property type="entry name" value="HTH_LUXR"/>
    <property type="match status" value="1"/>
</dbReference>
<dbReference type="Pfam" id="PF00196">
    <property type="entry name" value="GerE"/>
    <property type="match status" value="1"/>
</dbReference>
<feature type="modified residue" description="4-aspartylphosphate" evidence="5">
    <location>
        <position position="55"/>
    </location>
</feature>
<dbReference type="PANTHER" id="PTHR43214:SF24">
    <property type="entry name" value="TRANSCRIPTIONAL REGULATORY PROTEIN NARL-RELATED"/>
    <property type="match status" value="1"/>
</dbReference>
<protein>
    <submittedName>
        <fullName evidence="8">Response regulator transcription factor</fullName>
    </submittedName>
</protein>
<keyword evidence="4" id="KW-0804">Transcription</keyword>
<evidence type="ECO:0000313" key="9">
    <source>
        <dbReference type="Proteomes" id="UP001501116"/>
    </source>
</evidence>
<dbReference type="SUPFAM" id="SSF52172">
    <property type="entry name" value="CheY-like"/>
    <property type="match status" value="1"/>
</dbReference>
<dbReference type="SMART" id="SM00448">
    <property type="entry name" value="REC"/>
    <property type="match status" value="1"/>
</dbReference>
<dbReference type="PRINTS" id="PR00038">
    <property type="entry name" value="HTHLUXR"/>
</dbReference>
<sequence length="220" mass="23452">MTIRVLIADDQALVRTGLRMILDNTPDLVVVGEAGTGTEAVDLTASTRPDVVLMDIRMPGLDGVRATGRIIANHGPEGPRVLVLTTFDRDEYVYAALRAGASGFLLKDALATDLLAAVRVVAAGEAALAPTVTRRLLTRIAVELPAREDPRLGLLTAREREVLQQVARGLSNAEIAELLCLSAGTVKTHVGHILAKLDLRDRVQAVVFAHESGLTGAQER</sequence>
<evidence type="ECO:0000256" key="2">
    <source>
        <dbReference type="ARBA" id="ARBA00023015"/>
    </source>
</evidence>
<dbReference type="InterPro" id="IPR001789">
    <property type="entry name" value="Sig_transdc_resp-reg_receiver"/>
</dbReference>
<dbReference type="InterPro" id="IPR000792">
    <property type="entry name" value="Tscrpt_reg_LuxR_C"/>
</dbReference>
<dbReference type="Proteomes" id="UP001501116">
    <property type="component" value="Unassembled WGS sequence"/>
</dbReference>
<name>A0ABN2RC43_9PSEU</name>
<evidence type="ECO:0000256" key="4">
    <source>
        <dbReference type="ARBA" id="ARBA00023163"/>
    </source>
</evidence>
<keyword evidence="9" id="KW-1185">Reference proteome</keyword>
<organism evidence="8 9">
    <name type="scientific">Amycolatopsis minnesotensis</name>
    <dbReference type="NCBI Taxonomy" id="337894"/>
    <lineage>
        <taxon>Bacteria</taxon>
        <taxon>Bacillati</taxon>
        <taxon>Actinomycetota</taxon>
        <taxon>Actinomycetes</taxon>
        <taxon>Pseudonocardiales</taxon>
        <taxon>Pseudonocardiaceae</taxon>
        <taxon>Amycolatopsis</taxon>
    </lineage>
</organism>
<dbReference type="PROSITE" id="PS50043">
    <property type="entry name" value="HTH_LUXR_2"/>
    <property type="match status" value="1"/>
</dbReference>
<dbReference type="PROSITE" id="PS50110">
    <property type="entry name" value="RESPONSE_REGULATORY"/>
    <property type="match status" value="1"/>
</dbReference>
<dbReference type="CDD" id="cd06170">
    <property type="entry name" value="LuxR_C_like"/>
    <property type="match status" value="1"/>
</dbReference>
<dbReference type="RefSeq" id="WP_344421724.1">
    <property type="nucleotide sequence ID" value="NZ_BAAANN010000017.1"/>
</dbReference>
<evidence type="ECO:0000259" key="7">
    <source>
        <dbReference type="PROSITE" id="PS50110"/>
    </source>
</evidence>
<dbReference type="PROSITE" id="PS00622">
    <property type="entry name" value="HTH_LUXR_1"/>
    <property type="match status" value="1"/>
</dbReference>
<accession>A0ABN2RC43</accession>
<dbReference type="Gene3D" id="3.40.50.2300">
    <property type="match status" value="1"/>
</dbReference>
<dbReference type="InterPro" id="IPR011006">
    <property type="entry name" value="CheY-like_superfamily"/>
</dbReference>
<evidence type="ECO:0000256" key="5">
    <source>
        <dbReference type="PROSITE-ProRule" id="PRU00169"/>
    </source>
</evidence>
<evidence type="ECO:0000256" key="3">
    <source>
        <dbReference type="ARBA" id="ARBA00023125"/>
    </source>
</evidence>